<reference evidence="2 3" key="1">
    <citation type="submission" date="2023-06" db="EMBL/GenBank/DDBJ databases">
        <title>Comparative genomics of Bacillaceae isolates and their secondary metabolite potential.</title>
        <authorList>
            <person name="Song L."/>
            <person name="Nielsen L.J."/>
            <person name="Mohite O."/>
            <person name="Xu X."/>
            <person name="Weber T."/>
            <person name="Kovacs A.T."/>
        </authorList>
    </citation>
    <scope>NUCLEOTIDE SEQUENCE [LARGE SCALE GENOMIC DNA]</scope>
    <source>
        <strain evidence="2 3">DX2.1</strain>
    </source>
</reference>
<protein>
    <submittedName>
        <fullName evidence="2">DUF4181 domain-containing protein</fullName>
    </submittedName>
</protein>
<feature type="transmembrane region" description="Helical" evidence="1">
    <location>
        <begin position="72"/>
        <end position="90"/>
    </location>
</feature>
<dbReference type="RefSeq" id="WP_289359365.1">
    <property type="nucleotide sequence ID" value="NZ_JAUCFG010000002.1"/>
</dbReference>
<evidence type="ECO:0000256" key="1">
    <source>
        <dbReference type="SAM" id="Phobius"/>
    </source>
</evidence>
<keyword evidence="3" id="KW-1185">Reference proteome</keyword>
<dbReference type="EMBL" id="JAUCFG010000002">
    <property type="protein sequence ID" value="MDM5439079.1"/>
    <property type="molecule type" value="Genomic_DNA"/>
</dbReference>
<keyword evidence="1" id="KW-0472">Membrane</keyword>
<comment type="caution">
    <text evidence="2">The sequence shown here is derived from an EMBL/GenBank/DDBJ whole genome shotgun (WGS) entry which is preliminary data.</text>
</comment>
<sequence length="127" mass="15070">MGTSTFWIISIVFCIAVYFFDKLLRKKLNMPKIGFWGYKKHVNSLHKKLEIGLLFIYLITSFIFIFKFESLNIAYVIFTYLGGTLILRAWMEWKYDRESKDYIFSLIGVFTFGFMTSMLFYFVPPAA</sequence>
<feature type="transmembrane region" description="Helical" evidence="1">
    <location>
        <begin position="49"/>
        <end position="66"/>
    </location>
</feature>
<organism evidence="2 3">
    <name type="scientific">Bacillus hominis</name>
    <dbReference type="NCBI Taxonomy" id="2817478"/>
    <lineage>
        <taxon>Bacteria</taxon>
        <taxon>Bacillati</taxon>
        <taxon>Bacillota</taxon>
        <taxon>Bacilli</taxon>
        <taxon>Bacillales</taxon>
        <taxon>Bacillaceae</taxon>
        <taxon>Bacillus</taxon>
        <taxon>Bacillus cereus group</taxon>
    </lineage>
</organism>
<dbReference type="Proteomes" id="UP001224139">
    <property type="component" value="Unassembled WGS sequence"/>
</dbReference>
<accession>A0ABT7R8Y7</accession>
<keyword evidence="1" id="KW-1133">Transmembrane helix</keyword>
<gene>
    <name evidence="2" type="ORF">QUG02_13320</name>
</gene>
<evidence type="ECO:0000313" key="3">
    <source>
        <dbReference type="Proteomes" id="UP001224139"/>
    </source>
</evidence>
<dbReference type="Pfam" id="PF13789">
    <property type="entry name" value="DUF4181"/>
    <property type="match status" value="1"/>
</dbReference>
<evidence type="ECO:0000313" key="2">
    <source>
        <dbReference type="EMBL" id="MDM5439079.1"/>
    </source>
</evidence>
<name>A0ABT7R8Y7_9BACI</name>
<proteinExistence type="predicted"/>
<keyword evidence="1" id="KW-0812">Transmembrane</keyword>
<feature type="transmembrane region" description="Helical" evidence="1">
    <location>
        <begin position="6"/>
        <end position="24"/>
    </location>
</feature>
<feature type="transmembrane region" description="Helical" evidence="1">
    <location>
        <begin position="102"/>
        <end position="123"/>
    </location>
</feature>
<dbReference type="InterPro" id="IPR025441">
    <property type="entry name" value="DUF4181"/>
</dbReference>